<keyword evidence="2" id="KW-0812">Transmembrane</keyword>
<keyword evidence="2" id="KW-1133">Transmembrane helix</keyword>
<organism evidence="3 4">
    <name type="scientific">Cylindrospermopsis raciborskii CS-506_A</name>
    <dbReference type="NCBI Taxonomy" id="2585140"/>
    <lineage>
        <taxon>Bacteria</taxon>
        <taxon>Bacillati</taxon>
        <taxon>Cyanobacteriota</taxon>
        <taxon>Cyanophyceae</taxon>
        <taxon>Nostocales</taxon>
        <taxon>Aphanizomenonaceae</taxon>
        <taxon>Cylindrospermopsis</taxon>
    </lineage>
</organism>
<dbReference type="PANTHER" id="PTHR33219">
    <property type="entry name" value="YLMG HOMOLOG PROTEIN 2, CHLOROPLASTIC"/>
    <property type="match status" value="1"/>
</dbReference>
<comment type="caution">
    <text evidence="3">The sequence shown here is derived from an EMBL/GenBank/DDBJ whole genome shotgun (WGS) entry which is preliminary data.</text>
</comment>
<name>A0A838WLD8_9CYAN</name>
<gene>
    <name evidence="3" type="ORF">FHK98_13550</name>
</gene>
<dbReference type="Pfam" id="PF02325">
    <property type="entry name" value="CCB3_YggT"/>
    <property type="match status" value="1"/>
</dbReference>
<accession>A0A838WLD8</accession>
<feature type="transmembrane region" description="Helical" evidence="2">
    <location>
        <begin position="12"/>
        <end position="33"/>
    </location>
</feature>
<comment type="similarity">
    <text evidence="1">Belongs to the YggT family.</text>
</comment>
<evidence type="ECO:0000256" key="2">
    <source>
        <dbReference type="SAM" id="Phobius"/>
    </source>
</evidence>
<protein>
    <submittedName>
        <fullName evidence="3">YggT family protein</fullName>
    </submittedName>
</protein>
<dbReference type="EMBL" id="VDFG01000895">
    <property type="protein sequence ID" value="MBA4466471.1"/>
    <property type="molecule type" value="Genomic_DNA"/>
</dbReference>
<evidence type="ECO:0000256" key="1">
    <source>
        <dbReference type="ARBA" id="ARBA00010894"/>
    </source>
</evidence>
<dbReference type="GO" id="GO:0016020">
    <property type="term" value="C:membrane"/>
    <property type="evidence" value="ECO:0007669"/>
    <property type="project" value="InterPro"/>
</dbReference>
<evidence type="ECO:0000313" key="3">
    <source>
        <dbReference type="EMBL" id="MBA4466471.1"/>
    </source>
</evidence>
<keyword evidence="2" id="KW-0472">Membrane</keyword>
<dbReference type="Proteomes" id="UP000538075">
    <property type="component" value="Unassembled WGS sequence"/>
</dbReference>
<dbReference type="PANTHER" id="PTHR33219:SF14">
    <property type="entry name" value="PROTEIN COFACTOR ASSEMBLY OF COMPLEX C SUBUNIT B CCB3, CHLOROPLASTIC-RELATED"/>
    <property type="match status" value="1"/>
</dbReference>
<dbReference type="AlphaFoldDB" id="A0A838WLD8"/>
<reference evidence="3 4" key="1">
    <citation type="journal article" date="2020" name="J. Appl. Phycol.">
        <title>Morphological changes and genome evolution in Raphidiopsis raciborskii CS-506 after 23 years in culture.</title>
        <authorList>
            <person name="Willis A."/>
            <person name="Bent S.J."/>
            <person name="Jameson I.D."/>
        </authorList>
    </citation>
    <scope>NUCLEOTIDE SEQUENCE [LARGE SCALE GENOMIC DNA]</scope>
    <source>
        <strain evidence="3 4">CS-506_A</strain>
    </source>
</reference>
<evidence type="ECO:0000313" key="4">
    <source>
        <dbReference type="Proteomes" id="UP000538075"/>
    </source>
</evidence>
<proteinExistence type="inferred from homology"/>
<sequence length="100" mass="11257">MTSVMSDLISWTVGPLLGVMTFLFIFRIILTWYPQVSLKQLPFSLIAWPTEPFLILLRRIVPPLGGVDITPIIWVGIFSLVREFLLGQQGLLTMAARLNG</sequence>
<dbReference type="InterPro" id="IPR003425">
    <property type="entry name" value="CCB3/YggT"/>
</dbReference>